<proteinExistence type="predicted"/>
<evidence type="ECO:0000313" key="4">
    <source>
        <dbReference type="Proteomes" id="UP000298653"/>
    </source>
</evidence>
<evidence type="ECO:0000313" key="3">
    <source>
        <dbReference type="EMBL" id="QCP36426.1"/>
    </source>
</evidence>
<sequence length="224" mass="25433">MKKQMKRKLAVLLSLVLIISLALAGCKKKEEIPEPHKLAEAYYLLYTRGNTEELVKYGITEADAKKALKTYKTSMKSSFMTSANYAGGMFKSEDADKVIDSILHALAKLKYEVKTDEKDEEEGTATVILKSQSINLAKIQSELMKDMQNAIKSGKIKKKEQLGPYILSKMAELIKEIKPTEEMKEVTLTMKLKTVKQNKKEVKRWMPENSYTFGTQIVKILITQ</sequence>
<feature type="domain" description="DUF5105" evidence="2">
    <location>
        <begin position="28"/>
        <end position="195"/>
    </location>
</feature>
<evidence type="ECO:0000259" key="2">
    <source>
        <dbReference type="Pfam" id="PF17118"/>
    </source>
</evidence>
<dbReference type="EMBL" id="CP040058">
    <property type="protein sequence ID" value="QCP36426.1"/>
    <property type="molecule type" value="Genomic_DNA"/>
</dbReference>
<dbReference type="PROSITE" id="PS51257">
    <property type="entry name" value="PROKAR_LIPOPROTEIN"/>
    <property type="match status" value="1"/>
</dbReference>
<reference evidence="3 4" key="1">
    <citation type="submission" date="2019-05" db="EMBL/GenBank/DDBJ databases">
        <title>Complete genome sequencing of Anaerostipes rhamnosivorans.</title>
        <authorList>
            <person name="Bui T.P.N."/>
            <person name="de Vos W.M."/>
        </authorList>
    </citation>
    <scope>NUCLEOTIDE SEQUENCE [LARGE SCALE GENOMIC DNA]</scope>
    <source>
        <strain evidence="3 4">1y2</strain>
    </source>
</reference>
<dbReference type="InterPro" id="IPR031343">
    <property type="entry name" value="DUF5105"/>
</dbReference>
<name>A0A4P8IG95_9FIRM</name>
<keyword evidence="4" id="KW-1185">Reference proteome</keyword>
<organism evidence="3 4">
    <name type="scientific">Anaerostipes rhamnosivorans</name>
    <dbReference type="NCBI Taxonomy" id="1229621"/>
    <lineage>
        <taxon>Bacteria</taxon>
        <taxon>Bacillati</taxon>
        <taxon>Bacillota</taxon>
        <taxon>Clostridia</taxon>
        <taxon>Lachnospirales</taxon>
        <taxon>Lachnospiraceae</taxon>
        <taxon>Anaerostipes</taxon>
    </lineage>
</organism>
<dbReference type="AlphaFoldDB" id="A0A4P8IG95"/>
<dbReference type="OrthoDB" id="2061448at2"/>
<dbReference type="Pfam" id="PF17118">
    <property type="entry name" value="DUF5105"/>
    <property type="match status" value="1"/>
</dbReference>
<evidence type="ECO:0000256" key="1">
    <source>
        <dbReference type="SAM" id="SignalP"/>
    </source>
</evidence>
<accession>A0A4P8IG95</accession>
<dbReference type="RefSeq" id="WP_137329657.1">
    <property type="nucleotide sequence ID" value="NZ_CP040058.1"/>
</dbReference>
<feature type="signal peptide" evidence="1">
    <location>
        <begin position="1"/>
        <end position="24"/>
    </location>
</feature>
<protein>
    <submittedName>
        <fullName evidence="3">Putative membrane protein</fullName>
    </submittedName>
</protein>
<feature type="chain" id="PRO_5020258425" evidence="1">
    <location>
        <begin position="25"/>
        <end position="224"/>
    </location>
</feature>
<keyword evidence="1" id="KW-0732">Signal</keyword>
<dbReference type="KEGG" id="arf:AR1Y2_2972"/>
<gene>
    <name evidence="3" type="ORF">AR1Y2_2972</name>
</gene>
<dbReference type="Proteomes" id="UP000298653">
    <property type="component" value="Chromosome"/>
</dbReference>